<comment type="caution">
    <text evidence="2">The sequence shown here is derived from an EMBL/GenBank/DDBJ whole genome shotgun (WGS) entry which is preliminary data.</text>
</comment>
<sequence length="260" mass="27543">MSDGSCQICGHRNSPSFCVVFLLQGSVSFTDQEKKLLDLSITTTATERHSQGAPSSIGSREVLGSSPDLELRPLPLPDPPLHITIESHSENMAVFPPPPEFSSSMLPTGAFGNIFISVSVSQEPGGLARFPDLLEFPHRALPPGLQAGIVKSVSVATGPDQPYVPMSLSTPSLAPFATLPRRHLRKDEAAPAGHAGRAVPHYDNMGPRVTANGSSTLSLPDEDQLEATVCSRANSRVGSQDLPPPPPPPHCTSMSEYVAL</sequence>
<proteinExistence type="predicted"/>
<evidence type="ECO:0000313" key="2">
    <source>
        <dbReference type="EMBL" id="KAJ1529661.1"/>
    </source>
</evidence>
<keyword evidence="3" id="KW-1185">Reference proteome</keyword>
<accession>A0AAV7XWI6</accession>
<organism evidence="2 3">
    <name type="scientific">Megalurothrips usitatus</name>
    <name type="common">bean blossom thrips</name>
    <dbReference type="NCBI Taxonomy" id="439358"/>
    <lineage>
        <taxon>Eukaryota</taxon>
        <taxon>Metazoa</taxon>
        <taxon>Ecdysozoa</taxon>
        <taxon>Arthropoda</taxon>
        <taxon>Hexapoda</taxon>
        <taxon>Insecta</taxon>
        <taxon>Pterygota</taxon>
        <taxon>Neoptera</taxon>
        <taxon>Paraneoptera</taxon>
        <taxon>Thysanoptera</taxon>
        <taxon>Terebrantia</taxon>
        <taxon>Thripoidea</taxon>
        <taxon>Thripidae</taxon>
        <taxon>Megalurothrips</taxon>
    </lineage>
</organism>
<evidence type="ECO:0000256" key="1">
    <source>
        <dbReference type="SAM" id="MobiDB-lite"/>
    </source>
</evidence>
<dbReference type="EMBL" id="JAPTSV010000003">
    <property type="protein sequence ID" value="KAJ1529661.1"/>
    <property type="molecule type" value="Genomic_DNA"/>
</dbReference>
<feature type="region of interest" description="Disordered" evidence="1">
    <location>
        <begin position="187"/>
        <end position="260"/>
    </location>
</feature>
<evidence type="ECO:0000313" key="3">
    <source>
        <dbReference type="Proteomes" id="UP001075354"/>
    </source>
</evidence>
<gene>
    <name evidence="2" type="ORF">ONE63_006421</name>
</gene>
<dbReference type="Proteomes" id="UP001075354">
    <property type="component" value="Chromosome 3"/>
</dbReference>
<reference evidence="2" key="1">
    <citation type="submission" date="2022-12" db="EMBL/GenBank/DDBJ databases">
        <title>Chromosome-level genome assembly of the bean flower thrips Megalurothrips usitatus.</title>
        <authorList>
            <person name="Ma L."/>
            <person name="Liu Q."/>
            <person name="Li H."/>
            <person name="Cai W."/>
        </authorList>
    </citation>
    <scope>NUCLEOTIDE SEQUENCE</scope>
    <source>
        <strain evidence="2">Cailab_2022a</strain>
    </source>
</reference>
<protein>
    <submittedName>
        <fullName evidence="2">Uncharacterized protein</fullName>
    </submittedName>
</protein>
<dbReference type="AlphaFoldDB" id="A0AAV7XWI6"/>
<name>A0AAV7XWI6_9NEOP</name>